<organism evidence="1 2">
    <name type="scientific">Cochliobolus carbonum (strain 26-R-13)</name>
    <name type="common">Maize leaf spot fungus</name>
    <name type="synonym">Bipolaris zeicola</name>
    <dbReference type="NCBI Taxonomy" id="930089"/>
    <lineage>
        <taxon>Eukaryota</taxon>
        <taxon>Fungi</taxon>
        <taxon>Dikarya</taxon>
        <taxon>Ascomycota</taxon>
        <taxon>Pezizomycotina</taxon>
        <taxon>Dothideomycetes</taxon>
        <taxon>Pleosporomycetidae</taxon>
        <taxon>Pleosporales</taxon>
        <taxon>Pleosporineae</taxon>
        <taxon>Pleosporaceae</taxon>
        <taxon>Bipolaris</taxon>
    </lineage>
</organism>
<evidence type="ECO:0000313" key="2">
    <source>
        <dbReference type="Proteomes" id="UP000053841"/>
    </source>
</evidence>
<dbReference type="HOGENOM" id="CLU_2873726_0_0_1"/>
<evidence type="ECO:0000313" key="1">
    <source>
        <dbReference type="EMBL" id="EUC27798.1"/>
    </source>
</evidence>
<proteinExistence type="predicted"/>
<sequence>RSFSVRSFPEPNARDFARRDYLGQSQSIRSVLYPRVSCQLRLSLVSPELLKYLVVSPPIWEGGH</sequence>
<dbReference type="RefSeq" id="XP_007717904.1">
    <property type="nucleotide sequence ID" value="XM_007719714.1"/>
</dbReference>
<protein>
    <submittedName>
        <fullName evidence="1">Uncharacterized protein</fullName>
    </submittedName>
</protein>
<feature type="non-terminal residue" evidence="1">
    <location>
        <position position="1"/>
    </location>
</feature>
<name>W6XQC8_COCC2</name>
<accession>W6XQC8</accession>
<dbReference type="KEGG" id="bze:COCCADRAFT_110779"/>
<reference evidence="1 2" key="1">
    <citation type="journal article" date="2013" name="PLoS Genet.">
        <title>Comparative genome structure, secondary metabolite, and effector coding capacity across Cochliobolus pathogens.</title>
        <authorList>
            <person name="Condon B.J."/>
            <person name="Leng Y."/>
            <person name="Wu D."/>
            <person name="Bushley K.E."/>
            <person name="Ohm R.A."/>
            <person name="Otillar R."/>
            <person name="Martin J."/>
            <person name="Schackwitz W."/>
            <person name="Grimwood J."/>
            <person name="MohdZainudin N."/>
            <person name="Xue C."/>
            <person name="Wang R."/>
            <person name="Manning V.A."/>
            <person name="Dhillon B."/>
            <person name="Tu Z.J."/>
            <person name="Steffenson B.J."/>
            <person name="Salamov A."/>
            <person name="Sun H."/>
            <person name="Lowry S."/>
            <person name="LaButti K."/>
            <person name="Han J."/>
            <person name="Copeland A."/>
            <person name="Lindquist E."/>
            <person name="Barry K."/>
            <person name="Schmutz J."/>
            <person name="Baker S.E."/>
            <person name="Ciuffetti L.M."/>
            <person name="Grigoriev I.V."/>
            <person name="Zhong S."/>
            <person name="Turgeon B.G."/>
        </authorList>
    </citation>
    <scope>NUCLEOTIDE SEQUENCE [LARGE SCALE GENOMIC DNA]</scope>
    <source>
        <strain evidence="1 2">26-R-13</strain>
    </source>
</reference>
<dbReference type="GeneID" id="19144170"/>
<dbReference type="AlphaFoldDB" id="W6XQC8"/>
<gene>
    <name evidence="1" type="ORF">COCCADRAFT_110779</name>
</gene>
<dbReference type="EMBL" id="KI964876">
    <property type="protein sequence ID" value="EUC27798.1"/>
    <property type="molecule type" value="Genomic_DNA"/>
</dbReference>
<dbReference type="Proteomes" id="UP000053841">
    <property type="component" value="Unassembled WGS sequence"/>
</dbReference>
<keyword evidence="2" id="KW-1185">Reference proteome</keyword>